<feature type="transmembrane region" description="Helical" evidence="9">
    <location>
        <begin position="150"/>
        <end position="174"/>
    </location>
</feature>
<protein>
    <submittedName>
        <fullName evidence="13">Sodium/hydrogen exchanger</fullName>
    </submittedName>
</protein>
<evidence type="ECO:0000256" key="3">
    <source>
        <dbReference type="ARBA" id="ARBA00022449"/>
    </source>
</evidence>
<feature type="transmembrane region" description="Helical" evidence="9">
    <location>
        <begin position="83"/>
        <end position="112"/>
    </location>
</feature>
<dbReference type="EMBL" id="UGNX01000001">
    <property type="protein sequence ID" value="STX35113.1"/>
    <property type="molecule type" value="Genomic_DNA"/>
</dbReference>
<evidence type="ECO:0000256" key="5">
    <source>
        <dbReference type="ARBA" id="ARBA00022692"/>
    </source>
</evidence>
<evidence type="ECO:0000313" key="15">
    <source>
        <dbReference type="Proteomes" id="UP000255316"/>
    </source>
</evidence>
<dbReference type="Proteomes" id="UP000054854">
    <property type="component" value="Unassembled WGS sequence"/>
</dbReference>
<evidence type="ECO:0000256" key="6">
    <source>
        <dbReference type="ARBA" id="ARBA00022989"/>
    </source>
</evidence>
<evidence type="ECO:0000256" key="8">
    <source>
        <dbReference type="ARBA" id="ARBA00023136"/>
    </source>
</evidence>
<keyword evidence="2" id="KW-0813">Transport</keyword>
<dbReference type="Proteomes" id="UP000255316">
    <property type="component" value="Unassembled WGS sequence"/>
</dbReference>
<dbReference type="InterPro" id="IPR038770">
    <property type="entry name" value="Na+/solute_symporter_sf"/>
</dbReference>
<evidence type="ECO:0000259" key="10">
    <source>
        <dbReference type="Pfam" id="PF00999"/>
    </source>
</evidence>
<reference evidence="13 15" key="2">
    <citation type="submission" date="2018-06" db="EMBL/GenBank/DDBJ databases">
        <authorList>
            <consortium name="Pathogen Informatics"/>
            <person name="Doyle S."/>
        </authorList>
    </citation>
    <scope>NUCLEOTIDE SEQUENCE [LARGE SCALE GENOMIC DNA]</scope>
    <source>
        <strain evidence="13 15">NCTC12438</strain>
    </source>
</reference>
<evidence type="ECO:0000256" key="1">
    <source>
        <dbReference type="ARBA" id="ARBA00004651"/>
    </source>
</evidence>
<keyword evidence="4" id="KW-1003">Cell membrane</keyword>
<dbReference type="InterPro" id="IPR003148">
    <property type="entry name" value="RCK_N"/>
</dbReference>
<feature type="domain" description="RCK N-terminal" evidence="11">
    <location>
        <begin position="402"/>
        <end position="494"/>
    </location>
</feature>
<keyword evidence="7" id="KW-0406">Ion transport</keyword>
<evidence type="ECO:0000256" key="9">
    <source>
        <dbReference type="SAM" id="Phobius"/>
    </source>
</evidence>
<feature type="transmembrane region" description="Helical" evidence="9">
    <location>
        <begin position="118"/>
        <end position="138"/>
    </location>
</feature>
<dbReference type="PANTHER" id="PTHR32507">
    <property type="entry name" value="NA(+)/H(+) ANTIPORTER 1"/>
    <property type="match status" value="1"/>
</dbReference>
<feature type="transmembrane region" description="Helical" evidence="9">
    <location>
        <begin position="54"/>
        <end position="71"/>
    </location>
</feature>
<dbReference type="RefSeq" id="WP_058463474.1">
    <property type="nucleotide sequence ID" value="NZ_CAAAHQ010000001.1"/>
</dbReference>
<dbReference type="Pfam" id="PF02254">
    <property type="entry name" value="TrkA_N"/>
    <property type="match status" value="1"/>
</dbReference>
<accession>A0A378IJA3</accession>
<feature type="domain" description="Cation/H+ exchanger transmembrane" evidence="10">
    <location>
        <begin position="17"/>
        <end position="389"/>
    </location>
</feature>
<organism evidence="13 15">
    <name type="scientific">Legionella cincinnatiensis</name>
    <dbReference type="NCBI Taxonomy" id="28085"/>
    <lineage>
        <taxon>Bacteria</taxon>
        <taxon>Pseudomonadati</taxon>
        <taxon>Pseudomonadota</taxon>
        <taxon>Gammaproteobacteria</taxon>
        <taxon>Legionellales</taxon>
        <taxon>Legionellaceae</taxon>
        <taxon>Legionella</taxon>
    </lineage>
</organism>
<feature type="transmembrane region" description="Helical" evidence="9">
    <location>
        <begin position="273"/>
        <end position="291"/>
    </location>
</feature>
<dbReference type="Pfam" id="PF00999">
    <property type="entry name" value="Na_H_Exchanger"/>
    <property type="match status" value="1"/>
</dbReference>
<feature type="transmembrane region" description="Helical" evidence="9">
    <location>
        <begin position="186"/>
        <end position="207"/>
    </location>
</feature>
<feature type="transmembrane region" description="Helical" evidence="9">
    <location>
        <begin position="366"/>
        <end position="383"/>
    </location>
</feature>
<dbReference type="GO" id="GO:0006813">
    <property type="term" value="P:potassium ion transport"/>
    <property type="evidence" value="ECO:0007669"/>
    <property type="project" value="InterPro"/>
</dbReference>
<feature type="transmembrane region" description="Helical" evidence="9">
    <location>
        <begin position="219"/>
        <end position="239"/>
    </location>
</feature>
<sequence>MPEKLVFAFSLILLAGFLCQWIASYFKIAAILFLLCTGIFIGPIMHWINPDKQLGALLLPFISLAVAIILFEGSMTLRYSKIIGLGSVICNLISIGVFITFVSTGLTTHWIINFSWEVSFLFAALMVVTGPTVIGPMLRILRPNSNIANVLHWEGILIDPIGAILAVLVFEFIISNNVSEGFISGLLSFGKIIITGVSFGVIGGLFIGIAFKKYWIPQYLHNFAVLTVISLIYASSNYIISESGLLSATVMGVTLANVKDIELDDILNFKESLSLVLLSILFIILAARINLSSFISLGYPAILLFLFIQFLIRPLNVYVCSISSTLSLAERHMIAWIAPRGIVAAAISSLFAIQLGHFGYPEAEQLVPLTFFMILGTITLQSLTAKIIALKLNVAEPEPQGFLIIGANKVAQAIAEELHKNEFYVCLIAEEWPSLCEARMKGLATIWGNPISQHVENNMDLIKIKQLLILTPYLELNILAAKHFRSYFQSQDIFTIQTILPEEGQKQEKFNFKHSGRTIFTEEITYQFLENWLNQNAKLKTTLITEEFSYEDYLHAKNVPLFAIDPKGLIHVLTKDSSFTPINAWKIVGISLV</sequence>
<gene>
    <name evidence="12" type="ORF">Lcin_0224</name>
    <name evidence="13" type="ORF">NCTC12438_01724</name>
</gene>
<evidence type="ECO:0000256" key="2">
    <source>
        <dbReference type="ARBA" id="ARBA00022448"/>
    </source>
</evidence>
<keyword evidence="6 9" id="KW-1133">Transmembrane helix</keyword>
<dbReference type="GO" id="GO:0015297">
    <property type="term" value="F:antiporter activity"/>
    <property type="evidence" value="ECO:0007669"/>
    <property type="project" value="UniProtKB-KW"/>
</dbReference>
<dbReference type="PANTHER" id="PTHR32507:SF0">
    <property type="entry name" value="NA(+)_H(+) ANTIPORTER 2-RELATED"/>
    <property type="match status" value="1"/>
</dbReference>
<evidence type="ECO:0000256" key="4">
    <source>
        <dbReference type="ARBA" id="ARBA00022475"/>
    </source>
</evidence>
<dbReference type="Gene3D" id="3.40.50.720">
    <property type="entry name" value="NAD(P)-binding Rossmann-like Domain"/>
    <property type="match status" value="1"/>
</dbReference>
<dbReference type="GO" id="GO:0005886">
    <property type="term" value="C:plasma membrane"/>
    <property type="evidence" value="ECO:0007669"/>
    <property type="project" value="UniProtKB-SubCell"/>
</dbReference>
<dbReference type="STRING" id="28085.Lcin_0224"/>
<feature type="transmembrane region" description="Helical" evidence="9">
    <location>
        <begin position="341"/>
        <end position="360"/>
    </location>
</feature>
<dbReference type="AlphaFoldDB" id="A0A378IJA3"/>
<evidence type="ECO:0000256" key="7">
    <source>
        <dbReference type="ARBA" id="ARBA00023065"/>
    </source>
</evidence>
<feature type="transmembrane region" description="Helical" evidence="9">
    <location>
        <begin position="297"/>
        <end position="320"/>
    </location>
</feature>
<keyword evidence="14" id="KW-1185">Reference proteome</keyword>
<evidence type="ECO:0000313" key="13">
    <source>
        <dbReference type="EMBL" id="STX35113.1"/>
    </source>
</evidence>
<evidence type="ECO:0000259" key="11">
    <source>
        <dbReference type="Pfam" id="PF02254"/>
    </source>
</evidence>
<reference evidence="12 14" key="1">
    <citation type="submission" date="2015-11" db="EMBL/GenBank/DDBJ databases">
        <title>Genomic analysis of 38 Legionella species identifies large and diverse effector repertoires.</title>
        <authorList>
            <person name="Burstein D."/>
            <person name="Amaro F."/>
            <person name="Zusman T."/>
            <person name="Lifshitz Z."/>
            <person name="Cohen O."/>
            <person name="Gilbert J.A."/>
            <person name="Pupko T."/>
            <person name="Shuman H.A."/>
            <person name="Segal G."/>
        </authorList>
    </citation>
    <scope>NUCLEOTIDE SEQUENCE [LARGE SCALE GENOMIC DNA]</scope>
    <source>
        <strain evidence="12 14">CDC#72-OH-14</strain>
    </source>
</reference>
<feature type="transmembrane region" description="Helical" evidence="9">
    <location>
        <begin position="30"/>
        <end position="48"/>
    </location>
</feature>
<name>A0A378IJA3_9GAMM</name>
<dbReference type="Gene3D" id="1.20.1530.20">
    <property type="match status" value="1"/>
</dbReference>
<comment type="subcellular location">
    <subcellularLocation>
        <location evidence="1">Cell membrane</location>
        <topology evidence="1">Multi-pass membrane protein</topology>
    </subcellularLocation>
</comment>
<keyword evidence="5 9" id="KW-0812">Transmembrane</keyword>
<evidence type="ECO:0000313" key="12">
    <source>
        <dbReference type="EMBL" id="KTC93186.1"/>
    </source>
</evidence>
<keyword evidence="3" id="KW-0050">Antiport</keyword>
<feature type="transmembrane region" description="Helical" evidence="9">
    <location>
        <begin position="6"/>
        <end position="23"/>
    </location>
</feature>
<keyword evidence="8 9" id="KW-0472">Membrane</keyword>
<dbReference type="OrthoDB" id="570124at2"/>
<dbReference type="EMBL" id="LNXX01000005">
    <property type="protein sequence ID" value="KTC93186.1"/>
    <property type="molecule type" value="Genomic_DNA"/>
</dbReference>
<dbReference type="GO" id="GO:1902600">
    <property type="term" value="P:proton transmembrane transport"/>
    <property type="evidence" value="ECO:0007669"/>
    <property type="project" value="InterPro"/>
</dbReference>
<evidence type="ECO:0000313" key="14">
    <source>
        <dbReference type="Proteomes" id="UP000054854"/>
    </source>
</evidence>
<proteinExistence type="predicted"/>
<dbReference type="InterPro" id="IPR006153">
    <property type="entry name" value="Cation/H_exchanger_TM"/>
</dbReference>